<protein>
    <submittedName>
        <fullName evidence="2">Unplaced genomic scaffold SPHSTscaffold_521, whole genome shotgun sequence</fullName>
    </submittedName>
</protein>
<feature type="region of interest" description="Disordered" evidence="1">
    <location>
        <begin position="16"/>
        <end position="54"/>
    </location>
</feature>
<gene>
    <name evidence="2" type="ORF">M422DRAFT_39474</name>
</gene>
<reference evidence="2 3" key="1">
    <citation type="submission" date="2014-06" db="EMBL/GenBank/DDBJ databases">
        <title>Evolutionary Origins and Diversification of the Mycorrhizal Mutualists.</title>
        <authorList>
            <consortium name="DOE Joint Genome Institute"/>
            <consortium name="Mycorrhizal Genomics Consortium"/>
            <person name="Kohler A."/>
            <person name="Kuo A."/>
            <person name="Nagy L.G."/>
            <person name="Floudas D."/>
            <person name="Copeland A."/>
            <person name="Barry K.W."/>
            <person name="Cichocki N."/>
            <person name="Veneault-Fourrey C."/>
            <person name="LaButti K."/>
            <person name="Lindquist E.A."/>
            <person name="Lipzen A."/>
            <person name="Lundell T."/>
            <person name="Morin E."/>
            <person name="Murat C."/>
            <person name="Riley R."/>
            <person name="Ohm R."/>
            <person name="Sun H."/>
            <person name="Tunlid A."/>
            <person name="Henrissat B."/>
            <person name="Grigoriev I.V."/>
            <person name="Hibbett D.S."/>
            <person name="Martin F."/>
        </authorList>
    </citation>
    <scope>NUCLEOTIDE SEQUENCE [LARGE SCALE GENOMIC DNA]</scope>
    <source>
        <strain evidence="2 3">SS14</strain>
    </source>
</reference>
<dbReference type="Proteomes" id="UP000054279">
    <property type="component" value="Unassembled WGS sequence"/>
</dbReference>
<sequence>PVRHLLRQLCQTLHTSQTLHKRKEPRPRQEPLNSPIIYQCTNPSNSKRDHPPNGKSCLPFRSFPSFASSARTHSSTDLRACGARIFAALLWPGCSARPG</sequence>
<evidence type="ECO:0000313" key="3">
    <source>
        <dbReference type="Proteomes" id="UP000054279"/>
    </source>
</evidence>
<organism evidence="2 3">
    <name type="scientific">Sphaerobolus stellatus (strain SS14)</name>
    <dbReference type="NCBI Taxonomy" id="990650"/>
    <lineage>
        <taxon>Eukaryota</taxon>
        <taxon>Fungi</taxon>
        <taxon>Dikarya</taxon>
        <taxon>Basidiomycota</taxon>
        <taxon>Agaricomycotina</taxon>
        <taxon>Agaricomycetes</taxon>
        <taxon>Phallomycetidae</taxon>
        <taxon>Geastrales</taxon>
        <taxon>Sphaerobolaceae</taxon>
        <taxon>Sphaerobolus</taxon>
    </lineage>
</organism>
<keyword evidence="3" id="KW-1185">Reference proteome</keyword>
<name>A0A0C9UEV0_SPHS4</name>
<evidence type="ECO:0000256" key="1">
    <source>
        <dbReference type="SAM" id="MobiDB-lite"/>
    </source>
</evidence>
<proteinExistence type="predicted"/>
<feature type="non-terminal residue" evidence="2">
    <location>
        <position position="1"/>
    </location>
</feature>
<dbReference type="AlphaFoldDB" id="A0A0C9UEV0"/>
<evidence type="ECO:0000313" key="2">
    <source>
        <dbReference type="EMBL" id="KIJ23750.1"/>
    </source>
</evidence>
<accession>A0A0C9UEV0</accession>
<dbReference type="HOGENOM" id="CLU_2326482_0_0_1"/>
<dbReference type="EMBL" id="KN837596">
    <property type="protein sequence ID" value="KIJ23750.1"/>
    <property type="molecule type" value="Genomic_DNA"/>
</dbReference>